<keyword evidence="2" id="KW-0732">Signal</keyword>
<feature type="signal peptide" evidence="2">
    <location>
        <begin position="1"/>
        <end position="40"/>
    </location>
</feature>
<dbReference type="Proteomes" id="UP000247781">
    <property type="component" value="Unassembled WGS sequence"/>
</dbReference>
<sequence length="284" mass="28973">MKADKSVHKQATLKKVAVTAIAATAITAVGFLAVPTPARAGPPSPACTQFVFNGDFAIRGTPQGAGANWQVFFTSTGPTAAGRAVAVFDDGGKETGDVSTGNPGDSIQGRKIQLALKFDNNTTWYLSGTVGDDGLVHNGTESSSSYVSPLPATWVSTRPLDCSAPAAPAAPAPKPAPAPSAPILVDPNLTIGPPPPSAPPAPKPLQGPTVSATPGLTGVTFHVTDRSGVASRCTYSSEGFTSDSFSLPANGSFDLFVPALRQFRNRTGTITCDNGTSAPTSVFY</sequence>
<name>A0A318H898_9MYCO</name>
<dbReference type="AlphaFoldDB" id="A0A318H898"/>
<protein>
    <submittedName>
        <fullName evidence="3">Uncharacterized protein</fullName>
    </submittedName>
</protein>
<comment type="caution">
    <text evidence="3">The sequence shown here is derived from an EMBL/GenBank/DDBJ whole genome shotgun (WGS) entry which is preliminary data.</text>
</comment>
<feature type="chain" id="PRO_5016252670" evidence="2">
    <location>
        <begin position="41"/>
        <end position="284"/>
    </location>
</feature>
<organism evidence="3 4">
    <name type="scientific">Mycolicibacterium moriokaense</name>
    <dbReference type="NCBI Taxonomy" id="39691"/>
    <lineage>
        <taxon>Bacteria</taxon>
        <taxon>Bacillati</taxon>
        <taxon>Actinomycetota</taxon>
        <taxon>Actinomycetes</taxon>
        <taxon>Mycobacteriales</taxon>
        <taxon>Mycobacteriaceae</taxon>
        <taxon>Mycolicibacterium</taxon>
    </lineage>
</organism>
<evidence type="ECO:0000313" key="3">
    <source>
        <dbReference type="EMBL" id="PXX01575.1"/>
    </source>
</evidence>
<feature type="compositionally biased region" description="Pro residues" evidence="1">
    <location>
        <begin position="192"/>
        <end position="205"/>
    </location>
</feature>
<evidence type="ECO:0000313" key="4">
    <source>
        <dbReference type="Proteomes" id="UP000247781"/>
    </source>
</evidence>
<accession>A0A318H898</accession>
<reference evidence="4" key="1">
    <citation type="submission" date="2018-05" db="EMBL/GenBank/DDBJ databases">
        <authorList>
            <person name="Deangelis K."/>
            <person name="Huntemann M."/>
            <person name="Clum A."/>
            <person name="Pillay M."/>
            <person name="Palaniappan K."/>
            <person name="Varghese N."/>
            <person name="Mikhailova N."/>
            <person name="Stamatis D."/>
            <person name="Reddy T."/>
            <person name="Daum C."/>
            <person name="Shapiro N."/>
            <person name="Ivanova N."/>
            <person name="Kyrpides N."/>
            <person name="Woyke T."/>
        </authorList>
    </citation>
    <scope>NUCLEOTIDE SEQUENCE [LARGE SCALE GENOMIC DNA]</scope>
    <source>
        <strain evidence="4">GAS496</strain>
    </source>
</reference>
<proteinExistence type="predicted"/>
<gene>
    <name evidence="3" type="ORF">C8E89_12861</name>
</gene>
<evidence type="ECO:0000256" key="2">
    <source>
        <dbReference type="SAM" id="SignalP"/>
    </source>
</evidence>
<evidence type="ECO:0000256" key="1">
    <source>
        <dbReference type="SAM" id="MobiDB-lite"/>
    </source>
</evidence>
<dbReference type="RefSeq" id="WP_181428446.1">
    <property type="nucleotide sequence ID" value="NZ_QJJU01000028.1"/>
</dbReference>
<reference evidence="3 4" key="2">
    <citation type="submission" date="2018-06" db="EMBL/GenBank/DDBJ databases">
        <title>Sequencing of bacterial isolates from soil warming experiment in Harvard Forest, Massachusetts, USA.</title>
        <authorList>
            <person name="Deangelis K.PhD."/>
        </authorList>
    </citation>
    <scope>NUCLEOTIDE SEQUENCE [LARGE SCALE GENOMIC DNA]</scope>
    <source>
        <strain evidence="3 4">GAS496</strain>
    </source>
</reference>
<feature type="region of interest" description="Disordered" evidence="1">
    <location>
        <begin position="189"/>
        <end position="208"/>
    </location>
</feature>
<dbReference type="EMBL" id="QJJU01000028">
    <property type="protein sequence ID" value="PXX01575.1"/>
    <property type="molecule type" value="Genomic_DNA"/>
</dbReference>
<keyword evidence="4" id="KW-1185">Reference proteome</keyword>